<evidence type="ECO:0000256" key="1">
    <source>
        <dbReference type="SAM" id="MobiDB-lite"/>
    </source>
</evidence>
<accession>A0AAV4YGF1</accession>
<keyword evidence="3" id="KW-1185">Reference proteome</keyword>
<proteinExistence type="predicted"/>
<dbReference type="AlphaFoldDB" id="A0AAV4YGF1"/>
<feature type="region of interest" description="Disordered" evidence="1">
    <location>
        <begin position="68"/>
        <end position="90"/>
    </location>
</feature>
<evidence type="ECO:0000313" key="2">
    <source>
        <dbReference type="EMBL" id="GIZ05364.1"/>
    </source>
</evidence>
<protein>
    <submittedName>
        <fullName evidence="2">Uncharacterized protein</fullName>
    </submittedName>
</protein>
<name>A0AAV4YGF1_CAEEX</name>
<dbReference type="Proteomes" id="UP001054945">
    <property type="component" value="Unassembled WGS sequence"/>
</dbReference>
<sequence>MHIQLAINLADLNLTAVNASAMNVAANMVMTSKILDSQSTSEPKENTIITIHHRYKIVVKEKLWQRKVEQPQTTTEEEQPQTANDVEQPQTATADTYIKNAAWRFIIPTFLHFFNSSDCKKKWNPRQTLAEEWMKTSAVQIFSVC</sequence>
<dbReference type="EMBL" id="BPLR01019300">
    <property type="protein sequence ID" value="GIZ05364.1"/>
    <property type="molecule type" value="Genomic_DNA"/>
</dbReference>
<organism evidence="2 3">
    <name type="scientific">Caerostris extrusa</name>
    <name type="common">Bark spider</name>
    <name type="synonym">Caerostris bankana</name>
    <dbReference type="NCBI Taxonomy" id="172846"/>
    <lineage>
        <taxon>Eukaryota</taxon>
        <taxon>Metazoa</taxon>
        <taxon>Ecdysozoa</taxon>
        <taxon>Arthropoda</taxon>
        <taxon>Chelicerata</taxon>
        <taxon>Arachnida</taxon>
        <taxon>Araneae</taxon>
        <taxon>Araneomorphae</taxon>
        <taxon>Entelegynae</taxon>
        <taxon>Araneoidea</taxon>
        <taxon>Araneidae</taxon>
        <taxon>Caerostris</taxon>
    </lineage>
</organism>
<gene>
    <name evidence="2" type="ORF">CEXT_509481</name>
</gene>
<reference evidence="2 3" key="1">
    <citation type="submission" date="2021-06" db="EMBL/GenBank/DDBJ databases">
        <title>Caerostris extrusa draft genome.</title>
        <authorList>
            <person name="Kono N."/>
            <person name="Arakawa K."/>
        </authorList>
    </citation>
    <scope>NUCLEOTIDE SEQUENCE [LARGE SCALE GENOMIC DNA]</scope>
</reference>
<evidence type="ECO:0000313" key="3">
    <source>
        <dbReference type="Proteomes" id="UP001054945"/>
    </source>
</evidence>
<comment type="caution">
    <text evidence="2">The sequence shown here is derived from an EMBL/GenBank/DDBJ whole genome shotgun (WGS) entry which is preliminary data.</text>
</comment>